<name>A0A540VTN5_9GAMM</name>
<dbReference type="InterPro" id="IPR010269">
    <property type="entry name" value="T6SS_TssC-like"/>
</dbReference>
<evidence type="ECO:0000259" key="2">
    <source>
        <dbReference type="Pfam" id="PF18945"/>
    </source>
</evidence>
<evidence type="ECO:0000313" key="3">
    <source>
        <dbReference type="EMBL" id="TQF00103.1"/>
    </source>
</evidence>
<dbReference type="InterPro" id="IPR044032">
    <property type="entry name" value="TssC1_C"/>
</dbReference>
<dbReference type="AlphaFoldDB" id="A0A540VTN5"/>
<dbReference type="InterPro" id="IPR044031">
    <property type="entry name" value="TssC1_N"/>
</dbReference>
<feature type="domain" description="TssC1 N-terminal" evidence="1">
    <location>
        <begin position="48"/>
        <end position="345"/>
    </location>
</feature>
<dbReference type="PANTHER" id="PTHR35565">
    <property type="entry name" value="CYTOPLASMIC PROTEIN-RELATED"/>
    <property type="match status" value="1"/>
</dbReference>
<feature type="domain" description="TssC1 C-terminal" evidence="2">
    <location>
        <begin position="352"/>
        <end position="457"/>
    </location>
</feature>
<sequence length="468" mass="51957">MTVASDLKPSSSPLSSGAAGVEAVPDAQLERLRARFSDLTTLTSFLRRAVLDIDDILCAQVNAILEAPDFKQMEVRWTGLASVVWAKRGAPSVKVKILDLSWEELSRDLHYTSEMRQSVLYKLMGQRELDTLGGEPFGIAMLDHPLSMSLETEFDDLYTAQLVCELAEAVMCPIIMGVAEDFFGETDAAWLTDARRITNILNGEEYRSWQTLRRLPNARFLALVMLRTQLRGRYEDLDIGFRFHQWPSESDGLWGAAGYDFLRTAIAEFQRCAWFGFLKLVGATPGEGAVLAPTEHPIPKGCARGARAQVRMTRNLAHMYSEQGFIPIAESPKTNLLYFVGNRSVTDTGGSAAAEIVTQLQSVMIACRIVHYLKVQIRALIGQVKTSAECEQILNDWFDPYVSGSSSSNELQARFPLQGARVRVSESSTDRARFQCEVIVRPQYQIDNVLGDITLRTDFGAGKPGKAA</sequence>
<evidence type="ECO:0000313" key="4">
    <source>
        <dbReference type="Proteomes" id="UP000315400"/>
    </source>
</evidence>
<organism evidence="3 4">
    <name type="scientific">Spiribacter salinus</name>
    <dbReference type="NCBI Taxonomy" id="1335746"/>
    <lineage>
        <taxon>Bacteria</taxon>
        <taxon>Pseudomonadati</taxon>
        <taxon>Pseudomonadota</taxon>
        <taxon>Gammaproteobacteria</taxon>
        <taxon>Chromatiales</taxon>
        <taxon>Ectothiorhodospiraceae</taxon>
        <taxon>Spiribacter</taxon>
    </lineage>
</organism>
<accession>A0A540VTN5</accession>
<dbReference type="PANTHER" id="PTHR35565:SF3">
    <property type="entry name" value="TYPE VI SECRETION SYSTEM SHEATH PROTEIN TSSC1"/>
    <property type="match status" value="1"/>
</dbReference>
<proteinExistence type="predicted"/>
<dbReference type="Proteomes" id="UP000315400">
    <property type="component" value="Unassembled WGS sequence"/>
</dbReference>
<protein>
    <submittedName>
        <fullName evidence="3">Type VI secretion system contractile sheath large subunit</fullName>
    </submittedName>
</protein>
<evidence type="ECO:0000259" key="1">
    <source>
        <dbReference type="Pfam" id="PF05943"/>
    </source>
</evidence>
<comment type="caution">
    <text evidence="3">The sequence shown here is derived from an EMBL/GenBank/DDBJ whole genome shotgun (WGS) entry which is preliminary data.</text>
</comment>
<gene>
    <name evidence="3" type="ORF">FKY71_05185</name>
</gene>
<reference evidence="3 4" key="1">
    <citation type="submission" date="2019-06" db="EMBL/GenBank/DDBJ databases">
        <title>Metagenome assembled Genome of Spiribacter salinus SL48-SHIP from the microbial mat of Salt Lake 48 (Novosibirsk region, Russia).</title>
        <authorList>
            <person name="Shipova A."/>
            <person name="Rozanov A.S."/>
            <person name="Bryanskaya A.V."/>
            <person name="Peltek S.E."/>
        </authorList>
    </citation>
    <scope>NUCLEOTIDE SEQUENCE [LARGE SCALE GENOMIC DNA]</scope>
    <source>
        <strain evidence="3">SL48-SHIP-2</strain>
    </source>
</reference>
<dbReference type="Pfam" id="PF18945">
    <property type="entry name" value="VipB_2"/>
    <property type="match status" value="1"/>
</dbReference>
<dbReference type="EMBL" id="VIFK01000024">
    <property type="protein sequence ID" value="TQF00103.1"/>
    <property type="molecule type" value="Genomic_DNA"/>
</dbReference>
<dbReference type="Pfam" id="PF05943">
    <property type="entry name" value="VipB"/>
    <property type="match status" value="1"/>
</dbReference>